<dbReference type="Proteomes" id="UP000192439">
    <property type="component" value="Chromosome"/>
</dbReference>
<accession>A0AB33BMI5</accession>
<organism evidence="1 2">
    <name type="scientific">Microcystis aeruginosa PCC 7806SL</name>
    <dbReference type="NCBI Taxonomy" id="1903187"/>
    <lineage>
        <taxon>Bacteria</taxon>
        <taxon>Bacillati</taxon>
        <taxon>Cyanobacteriota</taxon>
        <taxon>Cyanophyceae</taxon>
        <taxon>Oscillatoriophycideae</taxon>
        <taxon>Chroococcales</taxon>
        <taxon>Microcystaceae</taxon>
        <taxon>Microcystis</taxon>
    </lineage>
</organism>
<gene>
    <name evidence="1" type="ORF">BH695_2323</name>
</gene>
<name>A0AB33BMI5_MICA7</name>
<protein>
    <submittedName>
        <fullName evidence="1">Uncharacterized protein</fullName>
    </submittedName>
</protein>
<evidence type="ECO:0000313" key="1">
    <source>
        <dbReference type="EMBL" id="ARI81604.1"/>
    </source>
</evidence>
<dbReference type="EMBL" id="CP020771">
    <property type="protein sequence ID" value="ARI81604.1"/>
    <property type="molecule type" value="Genomic_DNA"/>
</dbReference>
<keyword evidence="2" id="KW-1185">Reference proteome</keyword>
<proteinExistence type="predicted"/>
<reference evidence="1 2" key="1">
    <citation type="journal article" date="2018" name="Harmful Algae">
        <title>The highly heterogeneous methylated genomes and diverse restriction-modification systems of bloom-forming Microcystis.</title>
        <authorList>
            <person name="Zhao L."/>
            <person name="Song Y."/>
            <person name="Li L."/>
            <person name="Gan N."/>
            <person name="Brand J.J."/>
            <person name="Song L."/>
        </authorList>
    </citation>
    <scope>NUCLEOTIDE SEQUENCE [LARGE SCALE GENOMIC DNA]</scope>
    <source>
        <strain evidence="1 2">PCC 7806SL</strain>
    </source>
</reference>
<evidence type="ECO:0000313" key="2">
    <source>
        <dbReference type="Proteomes" id="UP000192439"/>
    </source>
</evidence>
<sequence length="48" mass="5666">MRTFGDLSRAGVNYLIFREKYLNSTPDHSNGWHFLREKKSKSFAQQGF</sequence>
<dbReference type="AlphaFoldDB" id="A0AB33BMI5"/>